<keyword evidence="1" id="KW-0472">Membrane</keyword>
<dbReference type="AlphaFoldDB" id="A0A1F4XTR6"/>
<dbReference type="EMBL" id="MEWW01000007">
    <property type="protein sequence ID" value="OGC84926.1"/>
    <property type="molecule type" value="Genomic_DNA"/>
</dbReference>
<dbReference type="Pfam" id="PF03713">
    <property type="entry name" value="DUF305"/>
    <property type="match status" value="1"/>
</dbReference>
<feature type="transmembrane region" description="Helical" evidence="1">
    <location>
        <begin position="6"/>
        <end position="27"/>
    </location>
</feature>
<proteinExistence type="predicted"/>
<keyword evidence="1" id="KW-0812">Transmembrane</keyword>
<dbReference type="InterPro" id="IPR005183">
    <property type="entry name" value="DUF305_CopM-like"/>
</dbReference>
<dbReference type="Proteomes" id="UP000178091">
    <property type="component" value="Unassembled WGS sequence"/>
</dbReference>
<keyword evidence="1" id="KW-1133">Transmembrane helix</keyword>
<organism evidence="3 4">
    <name type="scientific">Candidatus Adlerbacteria bacterium RIFCSPHIGHO2_12_FULL_53_18</name>
    <dbReference type="NCBI Taxonomy" id="1797242"/>
    <lineage>
        <taxon>Bacteria</taxon>
        <taxon>Candidatus Adleribacteriota</taxon>
    </lineage>
</organism>
<comment type="caution">
    <text evidence="3">The sequence shown here is derived from an EMBL/GenBank/DDBJ whole genome shotgun (WGS) entry which is preliminary data.</text>
</comment>
<evidence type="ECO:0000259" key="2">
    <source>
        <dbReference type="Pfam" id="PF03713"/>
    </source>
</evidence>
<feature type="domain" description="DUF305" evidence="2">
    <location>
        <begin position="48"/>
        <end position="187"/>
    </location>
</feature>
<gene>
    <name evidence="3" type="ORF">A3F55_02815</name>
</gene>
<evidence type="ECO:0000313" key="3">
    <source>
        <dbReference type="EMBL" id="OGC84926.1"/>
    </source>
</evidence>
<accession>A0A1F4XTR6</accession>
<evidence type="ECO:0000313" key="4">
    <source>
        <dbReference type="Proteomes" id="UP000178091"/>
    </source>
</evidence>
<evidence type="ECO:0000256" key="1">
    <source>
        <dbReference type="SAM" id="Phobius"/>
    </source>
</evidence>
<name>A0A1F4XTR6_9BACT</name>
<reference evidence="3 4" key="1">
    <citation type="journal article" date="2016" name="Nat. Commun.">
        <title>Thousands of microbial genomes shed light on interconnected biogeochemical processes in an aquifer system.</title>
        <authorList>
            <person name="Anantharaman K."/>
            <person name="Brown C.T."/>
            <person name="Hug L.A."/>
            <person name="Sharon I."/>
            <person name="Castelle C.J."/>
            <person name="Probst A.J."/>
            <person name="Thomas B.C."/>
            <person name="Singh A."/>
            <person name="Wilkins M.J."/>
            <person name="Karaoz U."/>
            <person name="Brodie E.L."/>
            <person name="Williams K.H."/>
            <person name="Hubbard S.S."/>
            <person name="Banfield J.F."/>
        </authorList>
    </citation>
    <scope>NUCLEOTIDE SEQUENCE [LARGE SCALE GENOMIC DNA]</scope>
</reference>
<dbReference type="Gene3D" id="1.20.1260.10">
    <property type="match status" value="1"/>
</dbReference>
<protein>
    <recommendedName>
        <fullName evidence="2">DUF305 domain-containing protein</fullName>
    </recommendedName>
</protein>
<dbReference type="PANTHER" id="PTHR36933">
    <property type="entry name" value="SLL0788 PROTEIN"/>
    <property type="match status" value="1"/>
</dbReference>
<sequence length="190" mass="20770">MNSSITIGLGGLILGVLIGIVVAPTFLGPTGSNMMGPASMMGVSDGIDQHFIDQMIPHHEGAIEMAELALEKSARPEILSLAQGIIDAQTREINDMTAWYQEWFNAAPSAAGHSMMRMEGMEGDLDELLAAADFDKEFLSQMIVHHEMAVMMAQMLAAGTERPEMEQLAENIITSQTQEIEMMRGWLSSW</sequence>
<dbReference type="PANTHER" id="PTHR36933:SF1">
    <property type="entry name" value="SLL0788 PROTEIN"/>
    <property type="match status" value="1"/>
</dbReference>
<dbReference type="InterPro" id="IPR012347">
    <property type="entry name" value="Ferritin-like"/>
</dbReference>